<accession>A0A078G575</accession>
<evidence type="ECO:0000313" key="4">
    <source>
        <dbReference type="Proteomes" id="UP000028999"/>
    </source>
</evidence>
<dbReference type="EMBL" id="HG994373">
    <property type="protein sequence ID" value="CAF1760371.1"/>
    <property type="molecule type" value="Genomic_DNA"/>
</dbReference>
<dbReference type="Gene3D" id="3.10.20.30">
    <property type="match status" value="1"/>
</dbReference>
<protein>
    <submittedName>
        <fullName evidence="2">(rape) hypothetical protein</fullName>
    </submittedName>
    <submittedName>
        <fullName evidence="3">BnaC09g31340D protein</fullName>
    </submittedName>
</protein>
<dbReference type="InterPro" id="IPR027417">
    <property type="entry name" value="P-loop_NTPase"/>
</dbReference>
<dbReference type="SUPFAM" id="SSF81271">
    <property type="entry name" value="TGS-like"/>
    <property type="match status" value="1"/>
</dbReference>
<dbReference type="Pfam" id="PF06071">
    <property type="entry name" value="YchF-GTPase_C"/>
    <property type="match status" value="1"/>
</dbReference>
<reference evidence="3 4" key="1">
    <citation type="journal article" date="2014" name="Science">
        <title>Plant genetics. Early allopolyploid evolution in the post-Neolithic Brassica napus oilseed genome.</title>
        <authorList>
            <person name="Chalhoub B."/>
            <person name="Denoeud F."/>
            <person name="Liu S."/>
            <person name="Parkin I.A."/>
            <person name="Tang H."/>
            <person name="Wang X."/>
            <person name="Chiquet J."/>
            <person name="Belcram H."/>
            <person name="Tong C."/>
            <person name="Samans B."/>
            <person name="Correa M."/>
            <person name="Da Silva C."/>
            <person name="Just J."/>
            <person name="Falentin C."/>
            <person name="Koh C.S."/>
            <person name="Le Clainche I."/>
            <person name="Bernard M."/>
            <person name="Bento P."/>
            <person name="Noel B."/>
            <person name="Labadie K."/>
            <person name="Alberti A."/>
            <person name="Charles M."/>
            <person name="Arnaud D."/>
            <person name="Guo H."/>
            <person name="Daviaud C."/>
            <person name="Alamery S."/>
            <person name="Jabbari K."/>
            <person name="Zhao M."/>
            <person name="Edger P.P."/>
            <person name="Chelaifa H."/>
            <person name="Tack D."/>
            <person name="Lassalle G."/>
            <person name="Mestiri I."/>
            <person name="Schnel N."/>
            <person name="Le Paslier M.C."/>
            <person name="Fan G."/>
            <person name="Renault V."/>
            <person name="Bayer P.E."/>
            <person name="Golicz A.A."/>
            <person name="Manoli S."/>
            <person name="Lee T.H."/>
            <person name="Thi V.H."/>
            <person name="Chalabi S."/>
            <person name="Hu Q."/>
            <person name="Fan C."/>
            <person name="Tollenaere R."/>
            <person name="Lu Y."/>
            <person name="Battail C."/>
            <person name="Shen J."/>
            <person name="Sidebottom C.H."/>
            <person name="Wang X."/>
            <person name="Canaguier A."/>
            <person name="Chauveau A."/>
            <person name="Berard A."/>
            <person name="Deniot G."/>
            <person name="Guan M."/>
            <person name="Liu Z."/>
            <person name="Sun F."/>
            <person name="Lim Y.P."/>
            <person name="Lyons E."/>
            <person name="Town C.D."/>
            <person name="Bancroft I."/>
            <person name="Wang X."/>
            <person name="Meng J."/>
            <person name="Ma J."/>
            <person name="Pires J.C."/>
            <person name="King G.J."/>
            <person name="Brunel D."/>
            <person name="Delourme R."/>
            <person name="Renard M."/>
            <person name="Aury J.M."/>
            <person name="Adams K.L."/>
            <person name="Batley J."/>
            <person name="Snowdon R.J."/>
            <person name="Tost J."/>
            <person name="Edwards D."/>
            <person name="Zhou Y."/>
            <person name="Hua W."/>
            <person name="Sharpe A.G."/>
            <person name="Paterson A.H."/>
            <person name="Guan C."/>
            <person name="Wincker P."/>
        </authorList>
    </citation>
    <scope>NUCLEOTIDE SEQUENCE [LARGE SCALE GENOMIC DNA]</scope>
    <source>
        <strain evidence="4">cv. Darmor-bzh</strain>
    </source>
</reference>
<dbReference type="PANTHER" id="PTHR23305:SF18">
    <property type="entry name" value="OBG-TYPE G DOMAIN-CONTAINING PROTEIN"/>
    <property type="match status" value="1"/>
</dbReference>
<name>A0A078G575_BRANA</name>
<dbReference type="OMA" id="FLDNCAV"/>
<dbReference type="Proteomes" id="UP000028999">
    <property type="component" value="Unassembled WGS sequence"/>
</dbReference>
<evidence type="ECO:0000313" key="3">
    <source>
        <dbReference type="EMBL" id="CDY19868.1"/>
    </source>
</evidence>
<dbReference type="EMBL" id="LK032101">
    <property type="protein sequence ID" value="CDY19868.1"/>
    <property type="molecule type" value="Genomic_DNA"/>
</dbReference>
<organism evidence="3 4">
    <name type="scientific">Brassica napus</name>
    <name type="common">Rape</name>
    <dbReference type="NCBI Taxonomy" id="3708"/>
    <lineage>
        <taxon>Eukaryota</taxon>
        <taxon>Viridiplantae</taxon>
        <taxon>Streptophyta</taxon>
        <taxon>Embryophyta</taxon>
        <taxon>Tracheophyta</taxon>
        <taxon>Spermatophyta</taxon>
        <taxon>Magnoliopsida</taxon>
        <taxon>eudicotyledons</taxon>
        <taxon>Gunneridae</taxon>
        <taxon>Pentapetalae</taxon>
        <taxon>rosids</taxon>
        <taxon>malvids</taxon>
        <taxon>Brassicales</taxon>
        <taxon>Brassicaceae</taxon>
        <taxon>Brassiceae</taxon>
        <taxon>Brassica</taxon>
    </lineage>
</organism>
<dbReference type="InterPro" id="IPR012675">
    <property type="entry name" value="Beta-grasp_dom_sf"/>
</dbReference>
<gene>
    <name evidence="3" type="primary">BnaC09g31340D</name>
    <name evidence="2" type="ORF">DARMORV10_C09P45380.1</name>
    <name evidence="3" type="ORF">GSBRNA2T00009637001</name>
</gene>
<evidence type="ECO:0000313" key="2">
    <source>
        <dbReference type="EMBL" id="CAF1760371.1"/>
    </source>
</evidence>
<dbReference type="Proteomes" id="UP001295469">
    <property type="component" value="Chromosome C09"/>
</dbReference>
<reference evidence="2" key="3">
    <citation type="submission" date="2021-01" db="EMBL/GenBank/DDBJ databases">
        <authorList>
            <consortium name="Genoscope - CEA"/>
            <person name="William W."/>
        </authorList>
    </citation>
    <scope>NUCLEOTIDE SEQUENCE</scope>
</reference>
<dbReference type="Gene3D" id="3.40.50.300">
    <property type="entry name" value="P-loop containing nucleotide triphosphate hydrolases"/>
    <property type="match status" value="1"/>
</dbReference>
<dbReference type="SMR" id="A0A078G575"/>
<dbReference type="PaxDb" id="3708-A0A078G575"/>
<feature type="domain" description="YchF C-terminal" evidence="1">
    <location>
        <begin position="213"/>
        <end position="295"/>
    </location>
</feature>
<dbReference type="GO" id="GO:0005737">
    <property type="term" value="C:cytoplasm"/>
    <property type="evidence" value="ECO:0000318"/>
    <property type="project" value="GO_Central"/>
</dbReference>
<dbReference type="STRING" id="3708.A0A078G575"/>
<dbReference type="PANTHER" id="PTHR23305">
    <property type="entry name" value="OBG GTPASE FAMILY"/>
    <property type="match status" value="1"/>
</dbReference>
<reference evidence="3" key="2">
    <citation type="submission" date="2014-06" db="EMBL/GenBank/DDBJ databases">
        <authorList>
            <person name="Genoscope - CEA"/>
        </authorList>
    </citation>
    <scope>NUCLEOTIDE SEQUENCE</scope>
</reference>
<proteinExistence type="predicted"/>
<dbReference type="InterPro" id="IPR013029">
    <property type="entry name" value="YchF_C"/>
</dbReference>
<dbReference type="Gramene" id="CDY19868">
    <property type="protein sequence ID" value="CDY19868"/>
    <property type="gene ID" value="GSBRNA2T00009637001"/>
</dbReference>
<dbReference type="AlphaFoldDB" id="A0A078G575"/>
<keyword evidence="4" id="KW-1185">Reference proteome</keyword>
<evidence type="ECO:0000259" key="1">
    <source>
        <dbReference type="Pfam" id="PF06071"/>
    </source>
</evidence>
<sequence>MHQCLKRTPNRPLLSLPLISMTKTFCVSAGCLSSLIHFCEARNSAEAGMLIWPCGALDHEKAVEKSIPSSMFHVFLSPTDCSGTFLDNCAVTDLLSHQVLLRLDRLKKGKAKDSHSKVKLCDILCMRQEKPKNLLWKESRRPFFMGTCTSVGLSDPEKEDMLLADLTEPEKNKNVEEIKGLSLDFQSRHVVVSAQRKCLGHLIRETYSLLGFQTYFTSGEKETKAWTIHACGIIASQATGVIHSDFEKGFIRTETHFYPLNESVGQKLDCLFVQLRFEGIVYIVKEGYFMLFLFNI</sequence>
<dbReference type="GO" id="GO:0016887">
    <property type="term" value="F:ATP hydrolysis activity"/>
    <property type="evidence" value="ECO:0000318"/>
    <property type="project" value="GO_Central"/>
</dbReference>
<dbReference type="InterPro" id="IPR012676">
    <property type="entry name" value="TGS-like"/>
</dbReference>